<dbReference type="OrthoDB" id="517803at2"/>
<keyword evidence="1" id="KW-1133">Transmembrane helix</keyword>
<dbReference type="EMBL" id="NQWI01000054">
    <property type="protein sequence ID" value="PDW02720.1"/>
    <property type="molecule type" value="Genomic_DNA"/>
</dbReference>
<evidence type="ECO:0000313" key="2">
    <source>
        <dbReference type="EMBL" id="PDW02720.1"/>
    </source>
</evidence>
<feature type="transmembrane region" description="Helical" evidence="1">
    <location>
        <begin position="76"/>
        <end position="96"/>
    </location>
</feature>
<feature type="transmembrane region" description="Helical" evidence="1">
    <location>
        <begin position="12"/>
        <end position="34"/>
    </location>
</feature>
<dbReference type="Proteomes" id="UP000220527">
    <property type="component" value="Unassembled WGS sequence"/>
</dbReference>
<evidence type="ECO:0000256" key="1">
    <source>
        <dbReference type="SAM" id="Phobius"/>
    </source>
</evidence>
<feature type="transmembrane region" description="Helical" evidence="1">
    <location>
        <begin position="46"/>
        <end position="64"/>
    </location>
</feature>
<dbReference type="AlphaFoldDB" id="A0A2A6RIQ0"/>
<sequence length="129" mass="14341">MTNPLDRWLTRSLYLSVGFNAMGTLAMTLPQVFYPILGIPVPEHPVYQAVAVLTIALFGLGYLLQARAEQRDRTFLLIAALGKIGFFAIFLVSWLVGSVPWTAPLVTSGDLIFALLFIAWLWATRTVKE</sequence>
<keyword evidence="1" id="KW-0472">Membrane</keyword>
<protein>
    <submittedName>
        <fullName evidence="2">Uncharacterized protein</fullName>
    </submittedName>
</protein>
<comment type="caution">
    <text evidence="2">The sequence shown here is derived from an EMBL/GenBank/DDBJ whole genome shotgun (WGS) entry which is preliminary data.</text>
</comment>
<reference evidence="3" key="1">
    <citation type="submission" date="2017-08" db="EMBL/GenBank/DDBJ databases">
        <authorList>
            <person name="Grouzdev D.S."/>
            <person name="Gaisin V.A."/>
            <person name="Rysina M.S."/>
            <person name="Gorlenko V.M."/>
        </authorList>
    </citation>
    <scope>NUCLEOTIDE SEQUENCE [LARGE SCALE GENOMIC DNA]</scope>
    <source>
        <strain evidence="3">Kir15-3F</strain>
    </source>
</reference>
<organism evidence="2 3">
    <name type="scientific">Candidatus Viridilinea mediisalina</name>
    <dbReference type="NCBI Taxonomy" id="2024553"/>
    <lineage>
        <taxon>Bacteria</taxon>
        <taxon>Bacillati</taxon>
        <taxon>Chloroflexota</taxon>
        <taxon>Chloroflexia</taxon>
        <taxon>Chloroflexales</taxon>
        <taxon>Chloroflexineae</taxon>
        <taxon>Oscillochloridaceae</taxon>
        <taxon>Candidatus Viridilinea</taxon>
    </lineage>
</organism>
<feature type="transmembrane region" description="Helical" evidence="1">
    <location>
        <begin position="102"/>
        <end position="123"/>
    </location>
</feature>
<proteinExistence type="predicted"/>
<keyword evidence="1" id="KW-0812">Transmembrane</keyword>
<name>A0A2A6RIQ0_9CHLR</name>
<keyword evidence="3" id="KW-1185">Reference proteome</keyword>
<accession>A0A2A6RIQ0</accession>
<dbReference type="RefSeq" id="WP_097644435.1">
    <property type="nucleotide sequence ID" value="NZ_NQWI01000054.1"/>
</dbReference>
<gene>
    <name evidence="2" type="ORF">CJ255_12490</name>
</gene>
<evidence type="ECO:0000313" key="3">
    <source>
        <dbReference type="Proteomes" id="UP000220527"/>
    </source>
</evidence>